<feature type="transmembrane region" description="Helical" evidence="1">
    <location>
        <begin position="373"/>
        <end position="398"/>
    </location>
</feature>
<comment type="caution">
    <text evidence="2">The sequence shown here is derived from an EMBL/GenBank/DDBJ whole genome shotgun (WGS) entry which is preliminary data.</text>
</comment>
<reference evidence="2" key="1">
    <citation type="submission" date="2020-10" db="EMBL/GenBank/DDBJ databases">
        <authorList>
            <person name="Gilroy R."/>
        </authorList>
    </citation>
    <scope>NUCLEOTIDE SEQUENCE</scope>
    <source>
        <strain evidence="2">D3-1215</strain>
    </source>
</reference>
<feature type="transmembrane region" description="Helical" evidence="1">
    <location>
        <begin position="176"/>
        <end position="197"/>
    </location>
</feature>
<reference evidence="2" key="2">
    <citation type="journal article" date="2021" name="PeerJ">
        <title>Extensive microbial diversity within the chicken gut microbiome revealed by metagenomics and culture.</title>
        <authorList>
            <person name="Gilroy R."/>
            <person name="Ravi A."/>
            <person name="Getino M."/>
            <person name="Pursley I."/>
            <person name="Horton D.L."/>
            <person name="Alikhan N.F."/>
            <person name="Baker D."/>
            <person name="Gharbi K."/>
            <person name="Hall N."/>
            <person name="Watson M."/>
            <person name="Adriaenssens E.M."/>
            <person name="Foster-Nyarko E."/>
            <person name="Jarju S."/>
            <person name="Secka A."/>
            <person name="Antonio M."/>
            <person name="Oren A."/>
            <person name="Chaudhuri R.R."/>
            <person name="La Ragione R."/>
            <person name="Hildebrand F."/>
            <person name="Pallen M.J."/>
        </authorList>
    </citation>
    <scope>NUCLEOTIDE SEQUENCE</scope>
    <source>
        <strain evidence="2">D3-1215</strain>
    </source>
</reference>
<feature type="transmembrane region" description="Helical" evidence="1">
    <location>
        <begin position="418"/>
        <end position="439"/>
    </location>
</feature>
<evidence type="ECO:0000313" key="3">
    <source>
        <dbReference type="Proteomes" id="UP000823637"/>
    </source>
</evidence>
<sequence>MGAIGKYVYLIRKKLAASDYEEERTLSKVAKILGDVSTAVISVIMGLGMAQGFKLGSGGAVMPVQVYVPVILLVFNILDLFSKLFYKAAKVEIPPVMSLMPFKKKSVVSIGFAYAMSNVSNLTMPLAVLALMVVGWPYGIAPALWLFAVATVAGIVNTAMTANIKESFARREYLKTVVALLLPAAFYVAQFFAIKYWLIPMTFGGNTLYIVMGIYLTVGLLLLLVAWAIFVSTNKYPAGNAGVAKKMDAAVVKSTASASVMTTFLLSEALRSPEVRKALLLVLLCSAGIPILSSLEVGGHIPYYHEILTSIAIFMPITFSSFTYSSSSLYMDRMVSLPGNFLPRLLTVRYRIVALLMFVFCFVVLLTSSNPDYWLILGITLFAAGPVAILSHCSAAFFATRWDIMDGKARFIWNPFDLLSTAAYCAATFGAFVLAHYGYSKIAGMVYMAIGAAFVLSHDFWLNRIYATFRKRRYVLLDKYRNLD</sequence>
<keyword evidence="1" id="KW-0812">Transmembrane</keyword>
<feature type="transmembrane region" description="Helical" evidence="1">
    <location>
        <begin position="445"/>
        <end position="462"/>
    </location>
</feature>
<evidence type="ECO:0000256" key="1">
    <source>
        <dbReference type="SAM" id="Phobius"/>
    </source>
</evidence>
<feature type="transmembrane region" description="Helical" evidence="1">
    <location>
        <begin position="107"/>
        <end position="138"/>
    </location>
</feature>
<feature type="transmembrane region" description="Helical" evidence="1">
    <location>
        <begin position="32"/>
        <end position="53"/>
    </location>
</feature>
<gene>
    <name evidence="2" type="ORF">IAC32_03930</name>
</gene>
<dbReference type="AlphaFoldDB" id="A0A9D9EFB1"/>
<proteinExistence type="predicted"/>
<feature type="transmembrane region" description="Helical" evidence="1">
    <location>
        <begin position="209"/>
        <end position="230"/>
    </location>
</feature>
<keyword evidence="1" id="KW-0472">Membrane</keyword>
<name>A0A9D9EFB1_9BACT</name>
<feature type="transmembrane region" description="Helical" evidence="1">
    <location>
        <begin position="348"/>
        <end position="367"/>
    </location>
</feature>
<protein>
    <submittedName>
        <fullName evidence="2">Uncharacterized protein</fullName>
    </submittedName>
</protein>
<dbReference type="EMBL" id="JADIMR010000054">
    <property type="protein sequence ID" value="MBO8446877.1"/>
    <property type="molecule type" value="Genomic_DNA"/>
</dbReference>
<feature type="transmembrane region" description="Helical" evidence="1">
    <location>
        <begin position="65"/>
        <end position="86"/>
    </location>
</feature>
<organism evidence="2 3">
    <name type="scientific">Candidatus Enterocola intestinipullorum</name>
    <dbReference type="NCBI Taxonomy" id="2840783"/>
    <lineage>
        <taxon>Bacteria</taxon>
        <taxon>Pseudomonadati</taxon>
        <taxon>Bacteroidota</taxon>
        <taxon>Bacteroidia</taxon>
        <taxon>Bacteroidales</taxon>
        <taxon>Candidatus Enterocola</taxon>
    </lineage>
</organism>
<feature type="transmembrane region" description="Helical" evidence="1">
    <location>
        <begin position="307"/>
        <end position="327"/>
    </location>
</feature>
<feature type="transmembrane region" description="Helical" evidence="1">
    <location>
        <begin position="144"/>
        <end position="164"/>
    </location>
</feature>
<evidence type="ECO:0000313" key="2">
    <source>
        <dbReference type="EMBL" id="MBO8446877.1"/>
    </source>
</evidence>
<accession>A0A9D9EFB1</accession>
<keyword evidence="1" id="KW-1133">Transmembrane helix</keyword>
<feature type="transmembrane region" description="Helical" evidence="1">
    <location>
        <begin position="278"/>
        <end position="295"/>
    </location>
</feature>
<dbReference type="Proteomes" id="UP000823637">
    <property type="component" value="Unassembled WGS sequence"/>
</dbReference>